<evidence type="ECO:0000313" key="1">
    <source>
        <dbReference type="EMBL" id="HGS21830.1"/>
    </source>
</evidence>
<dbReference type="AlphaFoldDB" id="A0A7C4PSQ0"/>
<gene>
    <name evidence="1" type="ORF">ENT37_08165</name>
</gene>
<protein>
    <submittedName>
        <fullName evidence="1">Uncharacterized protein</fullName>
    </submittedName>
</protein>
<accession>A0A7C4PSQ0</accession>
<sequence length="61" mass="6616">MATYQRIGDWMLAQGLVSAEQLAEALEALNPNGHIAILAAQEALQKASAERLKGMRIEPIL</sequence>
<reference evidence="1" key="1">
    <citation type="journal article" date="2020" name="mSystems">
        <title>Genome- and Community-Level Interaction Insights into Carbon Utilization and Element Cycling Functions of Hydrothermarchaeota in Hydrothermal Sediment.</title>
        <authorList>
            <person name="Zhou Z."/>
            <person name="Liu Y."/>
            <person name="Xu W."/>
            <person name="Pan J."/>
            <person name="Luo Z.H."/>
            <person name="Li M."/>
        </authorList>
    </citation>
    <scope>NUCLEOTIDE SEQUENCE [LARGE SCALE GENOMIC DNA]</scope>
    <source>
        <strain evidence="1">SpSt-573</strain>
    </source>
</reference>
<proteinExistence type="predicted"/>
<name>A0A7C4PSQ0_9CHLR</name>
<organism evidence="1">
    <name type="scientific">Anaerolinea thermolimosa</name>
    <dbReference type="NCBI Taxonomy" id="229919"/>
    <lineage>
        <taxon>Bacteria</taxon>
        <taxon>Bacillati</taxon>
        <taxon>Chloroflexota</taxon>
        <taxon>Anaerolineae</taxon>
        <taxon>Anaerolineales</taxon>
        <taxon>Anaerolineaceae</taxon>
        <taxon>Anaerolinea</taxon>
    </lineage>
</organism>
<comment type="caution">
    <text evidence="1">The sequence shown here is derived from an EMBL/GenBank/DDBJ whole genome shotgun (WGS) entry which is preliminary data.</text>
</comment>
<dbReference type="EMBL" id="DSYK01000406">
    <property type="protein sequence ID" value="HGS21830.1"/>
    <property type="molecule type" value="Genomic_DNA"/>
</dbReference>